<comment type="caution">
    <text evidence="2">The sequence shown here is derived from an EMBL/GenBank/DDBJ whole genome shotgun (WGS) entry which is preliminary data.</text>
</comment>
<evidence type="ECO:0000313" key="3">
    <source>
        <dbReference type="Proteomes" id="UP000215914"/>
    </source>
</evidence>
<dbReference type="AlphaFoldDB" id="A0A9K3DGG5"/>
<name>A0A9K3DGG5_HELAN</name>
<reference evidence="2" key="1">
    <citation type="journal article" date="2017" name="Nature">
        <title>The sunflower genome provides insights into oil metabolism, flowering and Asterid evolution.</title>
        <authorList>
            <person name="Badouin H."/>
            <person name="Gouzy J."/>
            <person name="Grassa C.J."/>
            <person name="Murat F."/>
            <person name="Staton S.E."/>
            <person name="Cottret L."/>
            <person name="Lelandais-Briere C."/>
            <person name="Owens G.L."/>
            <person name="Carrere S."/>
            <person name="Mayjonade B."/>
            <person name="Legrand L."/>
            <person name="Gill N."/>
            <person name="Kane N.C."/>
            <person name="Bowers J.E."/>
            <person name="Hubner S."/>
            <person name="Bellec A."/>
            <person name="Berard A."/>
            <person name="Berges H."/>
            <person name="Blanchet N."/>
            <person name="Boniface M.C."/>
            <person name="Brunel D."/>
            <person name="Catrice O."/>
            <person name="Chaidir N."/>
            <person name="Claudel C."/>
            <person name="Donnadieu C."/>
            <person name="Faraut T."/>
            <person name="Fievet G."/>
            <person name="Helmstetter N."/>
            <person name="King M."/>
            <person name="Knapp S.J."/>
            <person name="Lai Z."/>
            <person name="Le Paslier M.C."/>
            <person name="Lippi Y."/>
            <person name="Lorenzon L."/>
            <person name="Mandel J.R."/>
            <person name="Marage G."/>
            <person name="Marchand G."/>
            <person name="Marquand E."/>
            <person name="Bret-Mestries E."/>
            <person name="Morien E."/>
            <person name="Nambeesan S."/>
            <person name="Nguyen T."/>
            <person name="Pegot-Espagnet P."/>
            <person name="Pouilly N."/>
            <person name="Raftis F."/>
            <person name="Sallet E."/>
            <person name="Schiex T."/>
            <person name="Thomas J."/>
            <person name="Vandecasteele C."/>
            <person name="Vares D."/>
            <person name="Vear F."/>
            <person name="Vautrin S."/>
            <person name="Crespi M."/>
            <person name="Mangin B."/>
            <person name="Burke J.M."/>
            <person name="Salse J."/>
            <person name="Munos S."/>
            <person name="Vincourt P."/>
            <person name="Rieseberg L.H."/>
            <person name="Langlade N.B."/>
        </authorList>
    </citation>
    <scope>NUCLEOTIDE SEQUENCE</scope>
    <source>
        <tissue evidence="2">Leaves</tissue>
    </source>
</reference>
<dbReference type="Gramene" id="mRNA:HanXRQr2_Chr17g0796741">
    <property type="protein sequence ID" value="CDS:HanXRQr2_Chr17g0796741.1"/>
    <property type="gene ID" value="HanXRQr2_Chr17g0796741"/>
</dbReference>
<reference evidence="2" key="2">
    <citation type="submission" date="2020-06" db="EMBL/GenBank/DDBJ databases">
        <title>Helianthus annuus Genome sequencing and assembly Release 2.</title>
        <authorList>
            <person name="Gouzy J."/>
            <person name="Langlade N."/>
            <person name="Munos S."/>
        </authorList>
    </citation>
    <scope>NUCLEOTIDE SEQUENCE</scope>
    <source>
        <tissue evidence="2">Leaves</tissue>
    </source>
</reference>
<organism evidence="2 3">
    <name type="scientific">Helianthus annuus</name>
    <name type="common">Common sunflower</name>
    <dbReference type="NCBI Taxonomy" id="4232"/>
    <lineage>
        <taxon>Eukaryota</taxon>
        <taxon>Viridiplantae</taxon>
        <taxon>Streptophyta</taxon>
        <taxon>Embryophyta</taxon>
        <taxon>Tracheophyta</taxon>
        <taxon>Spermatophyta</taxon>
        <taxon>Magnoliopsida</taxon>
        <taxon>eudicotyledons</taxon>
        <taxon>Gunneridae</taxon>
        <taxon>Pentapetalae</taxon>
        <taxon>asterids</taxon>
        <taxon>campanulids</taxon>
        <taxon>Asterales</taxon>
        <taxon>Asteraceae</taxon>
        <taxon>Asteroideae</taxon>
        <taxon>Heliantheae alliance</taxon>
        <taxon>Heliantheae</taxon>
        <taxon>Helianthus</taxon>
    </lineage>
</organism>
<proteinExistence type="predicted"/>
<sequence>MDGVNELDDIGKISNLLDPDTKTKSLDESRKTGQTSGTKLAFYSNGNLFIILWRNQEKWCIHFHRDHQLSYHSLNVRIHSGIKFLE</sequence>
<evidence type="ECO:0000256" key="1">
    <source>
        <dbReference type="SAM" id="MobiDB-lite"/>
    </source>
</evidence>
<keyword evidence="3" id="KW-1185">Reference proteome</keyword>
<gene>
    <name evidence="2" type="ORF">HanXRQr2_Chr17g0796741</name>
</gene>
<protein>
    <submittedName>
        <fullName evidence="2">Uncharacterized protein</fullName>
    </submittedName>
</protein>
<evidence type="ECO:0000313" key="2">
    <source>
        <dbReference type="EMBL" id="KAF5754919.1"/>
    </source>
</evidence>
<dbReference type="Proteomes" id="UP000215914">
    <property type="component" value="Unassembled WGS sequence"/>
</dbReference>
<feature type="region of interest" description="Disordered" evidence="1">
    <location>
        <begin position="1"/>
        <end position="37"/>
    </location>
</feature>
<feature type="compositionally biased region" description="Basic and acidic residues" evidence="1">
    <location>
        <begin position="19"/>
        <end position="31"/>
    </location>
</feature>
<accession>A0A9K3DGG5</accession>
<dbReference type="EMBL" id="MNCJ02000332">
    <property type="protein sequence ID" value="KAF5754919.1"/>
    <property type="molecule type" value="Genomic_DNA"/>
</dbReference>